<proteinExistence type="predicted"/>
<dbReference type="Gene3D" id="1.10.10.10">
    <property type="entry name" value="Winged helix-like DNA-binding domain superfamily/Winged helix DNA-binding domain"/>
    <property type="match status" value="1"/>
</dbReference>
<dbReference type="InterPro" id="IPR036388">
    <property type="entry name" value="WH-like_DNA-bd_sf"/>
</dbReference>
<evidence type="ECO:0008006" key="3">
    <source>
        <dbReference type="Google" id="ProtNLM"/>
    </source>
</evidence>
<reference evidence="1 2" key="1">
    <citation type="submission" date="2017-11" db="EMBL/GenBank/DDBJ databases">
        <title>Understudied soil microbes with underappreciated capabilities: Untangling the Clostridium saccharolyticum group.</title>
        <authorList>
            <person name="Leschine S."/>
        </authorList>
    </citation>
    <scope>NUCLEOTIDE SEQUENCE [LARGE SCALE GENOMIC DNA]</scope>
    <source>
        <strain evidence="1 2">18A</strain>
    </source>
</reference>
<dbReference type="OrthoDB" id="1825248at2"/>
<evidence type="ECO:0000313" key="2">
    <source>
        <dbReference type="Proteomes" id="UP000231092"/>
    </source>
</evidence>
<name>A0A2M8Z9B4_9FIRM</name>
<dbReference type="Proteomes" id="UP000231092">
    <property type="component" value="Unassembled WGS sequence"/>
</dbReference>
<protein>
    <recommendedName>
        <fullName evidence="3">Sporulation initiation factor Spo0A-like protein</fullName>
    </recommendedName>
</protein>
<evidence type="ECO:0000313" key="1">
    <source>
        <dbReference type="EMBL" id="PJJ30031.1"/>
    </source>
</evidence>
<gene>
    <name evidence="1" type="ORF">H171_3600</name>
</gene>
<dbReference type="EMBL" id="PGET01000001">
    <property type="protein sequence ID" value="PJJ30031.1"/>
    <property type="molecule type" value="Genomic_DNA"/>
</dbReference>
<accession>A0A2M8Z9B4</accession>
<sequence>MRKQKVTKTLKQVAARNGTNIEEVRMEIDHAIQTGMSNPDPAVQAKWRELFPDGRIPTAEEVLSLLADEAKQKT</sequence>
<comment type="caution">
    <text evidence="1">The sequence shown here is derived from an EMBL/GenBank/DDBJ whole genome shotgun (WGS) entry which is preliminary data.</text>
</comment>
<organism evidence="1 2">
    <name type="scientific">[Clostridium] celerecrescens 18A</name>
    <dbReference type="NCBI Taxonomy" id="1286362"/>
    <lineage>
        <taxon>Bacteria</taxon>
        <taxon>Bacillati</taxon>
        <taxon>Bacillota</taxon>
        <taxon>Clostridia</taxon>
        <taxon>Lachnospirales</taxon>
        <taxon>Lachnospiraceae</taxon>
        <taxon>Lacrimispora</taxon>
    </lineage>
</organism>
<dbReference type="RefSeq" id="WP_100306334.1">
    <property type="nucleotide sequence ID" value="NZ_PGET01000001.1"/>
</dbReference>
<dbReference type="AlphaFoldDB" id="A0A2M8Z9B4"/>